<accession>A0AAP6HFM8</accession>
<dbReference type="AlphaFoldDB" id="A0AAP6HFM8"/>
<sequence>MKKIKKKRFVSEDEDDIKMFLKGHGTLKYQKILANTFKKKLFSYKEHRSLFFMDKHSPYPEV</sequence>
<reference evidence="1" key="1">
    <citation type="submission" date="2023-01" db="EMBL/GenBank/DDBJ databases">
        <title>Genome-based studies on antimicrobial resistance profiles of Riemerella anatipestifer in China, 1994 to 2021.</title>
        <authorList>
            <person name="Yang Z."/>
            <person name="Zhu D."/>
        </authorList>
    </citation>
    <scope>NUCLEOTIDE SEQUENCE</scope>
    <source>
        <strain evidence="1">RCAD1218</strain>
    </source>
</reference>
<dbReference type="Proteomes" id="UP001284033">
    <property type="component" value="Unassembled WGS sequence"/>
</dbReference>
<name>A0AAP6HFM8_RIEAN</name>
<proteinExistence type="predicted"/>
<comment type="caution">
    <text evidence="1">The sequence shown here is derived from an EMBL/GenBank/DDBJ whole genome shotgun (WGS) entry which is preliminary data.</text>
</comment>
<dbReference type="EMBL" id="JAQZHK010000006">
    <property type="protein sequence ID" value="MDY3513187.1"/>
    <property type="molecule type" value="Genomic_DNA"/>
</dbReference>
<gene>
    <name evidence="1" type="ORF">PG303_08170</name>
</gene>
<dbReference type="RefSeq" id="WP_154468857.1">
    <property type="nucleotide sequence ID" value="NZ_CP110126.1"/>
</dbReference>
<protein>
    <submittedName>
        <fullName evidence="1">Uncharacterized protein</fullName>
    </submittedName>
</protein>
<evidence type="ECO:0000313" key="2">
    <source>
        <dbReference type="Proteomes" id="UP001284033"/>
    </source>
</evidence>
<evidence type="ECO:0000313" key="1">
    <source>
        <dbReference type="EMBL" id="MDY3513187.1"/>
    </source>
</evidence>
<organism evidence="1 2">
    <name type="scientific">Riemerella anatipestifer</name>
    <name type="common">Moraxella anatipestifer</name>
    <dbReference type="NCBI Taxonomy" id="34085"/>
    <lineage>
        <taxon>Bacteria</taxon>
        <taxon>Pseudomonadati</taxon>
        <taxon>Bacteroidota</taxon>
        <taxon>Flavobacteriia</taxon>
        <taxon>Flavobacteriales</taxon>
        <taxon>Weeksellaceae</taxon>
        <taxon>Riemerella</taxon>
    </lineage>
</organism>